<gene>
    <name evidence="5" type="ORF">BDV36DRAFT_295871</name>
</gene>
<sequence>MQSTSYSIYDETYQSDLEFMNSKCDLSAPTDIPPPIEEPANPYANNLTFCASDTTYTTVSGDTWDNIALKHSVSSAALFIGNPNLFNCKDIPAGIELCLPFTCKPTYTLKDSDTCVSIEKSLGLGYAAGYNASNEVYGKILCGAPQGGTSTGTAPPTGVTSLPQEGDDTESPPPTNATVPEGTTLRCARWHVVADQEAKETCTKICVKSLLTGNCF</sequence>
<evidence type="ECO:0000259" key="4">
    <source>
        <dbReference type="PROSITE" id="PS51782"/>
    </source>
</evidence>
<dbReference type="PANTHER" id="PTHR34997:SF16">
    <property type="entry name" value="LYSM DOMAIN-CONTAINING PROTEIN"/>
    <property type="match status" value="1"/>
</dbReference>
<dbReference type="PROSITE" id="PS51782">
    <property type="entry name" value="LYSM"/>
    <property type="match status" value="1"/>
</dbReference>
<dbReference type="Gene3D" id="3.10.350.10">
    <property type="entry name" value="LysM domain"/>
    <property type="match status" value="1"/>
</dbReference>
<dbReference type="EMBL" id="ML735735">
    <property type="protein sequence ID" value="KAE8417645.1"/>
    <property type="molecule type" value="Genomic_DNA"/>
</dbReference>
<dbReference type="InterPro" id="IPR036779">
    <property type="entry name" value="LysM_dom_sf"/>
</dbReference>
<evidence type="ECO:0000256" key="1">
    <source>
        <dbReference type="ARBA" id="ARBA00022669"/>
    </source>
</evidence>
<dbReference type="PANTHER" id="PTHR34997">
    <property type="entry name" value="AM15"/>
    <property type="match status" value="1"/>
</dbReference>
<evidence type="ECO:0000313" key="6">
    <source>
        <dbReference type="Proteomes" id="UP000325395"/>
    </source>
</evidence>
<feature type="domain" description="LysM" evidence="4">
    <location>
        <begin position="54"/>
        <end position="99"/>
    </location>
</feature>
<evidence type="ECO:0000256" key="3">
    <source>
        <dbReference type="SAM" id="MobiDB-lite"/>
    </source>
</evidence>
<dbReference type="Pfam" id="PF01476">
    <property type="entry name" value="LysM"/>
    <property type="match status" value="1"/>
</dbReference>
<dbReference type="Proteomes" id="UP000325395">
    <property type="component" value="Unassembled WGS sequence"/>
</dbReference>
<evidence type="ECO:0000313" key="5">
    <source>
        <dbReference type="EMBL" id="KAE8417645.1"/>
    </source>
</evidence>
<dbReference type="CDD" id="cd00118">
    <property type="entry name" value="LysM"/>
    <property type="match status" value="1"/>
</dbReference>
<evidence type="ECO:0000256" key="2">
    <source>
        <dbReference type="ARBA" id="ARBA00023026"/>
    </source>
</evidence>
<keyword evidence="1" id="KW-0147">Chitin-binding</keyword>
<keyword evidence="6" id="KW-1185">Reference proteome</keyword>
<organism evidence="5 6">
    <name type="scientific">Aspergillus pseudocaelatus</name>
    <dbReference type="NCBI Taxonomy" id="1825620"/>
    <lineage>
        <taxon>Eukaryota</taxon>
        <taxon>Fungi</taxon>
        <taxon>Dikarya</taxon>
        <taxon>Ascomycota</taxon>
        <taxon>Pezizomycotina</taxon>
        <taxon>Eurotiomycetes</taxon>
        <taxon>Eurotiomycetidae</taxon>
        <taxon>Eurotiales</taxon>
        <taxon>Aspergillaceae</taxon>
        <taxon>Aspergillus</taxon>
        <taxon>Aspergillus subgen. Circumdati</taxon>
    </lineage>
</organism>
<feature type="region of interest" description="Disordered" evidence="3">
    <location>
        <begin position="149"/>
        <end position="180"/>
    </location>
</feature>
<dbReference type="SUPFAM" id="SSF54106">
    <property type="entry name" value="LysM domain"/>
    <property type="match status" value="1"/>
</dbReference>
<dbReference type="InterPro" id="IPR052210">
    <property type="entry name" value="LysM1-like"/>
</dbReference>
<proteinExistence type="predicted"/>
<feature type="compositionally biased region" description="Low complexity" evidence="3">
    <location>
        <begin position="151"/>
        <end position="161"/>
    </location>
</feature>
<accession>A0ABQ6WKL3</accession>
<keyword evidence="2" id="KW-0843">Virulence</keyword>
<reference evidence="5 6" key="1">
    <citation type="submission" date="2019-04" db="EMBL/GenBank/DDBJ databases">
        <authorList>
            <consortium name="DOE Joint Genome Institute"/>
            <person name="Mondo S."/>
            <person name="Kjaerbolling I."/>
            <person name="Vesth T."/>
            <person name="Frisvad J.C."/>
            <person name="Nybo J.L."/>
            <person name="Theobald S."/>
            <person name="Kildgaard S."/>
            <person name="Isbrandt T."/>
            <person name="Kuo A."/>
            <person name="Sato A."/>
            <person name="Lyhne E.K."/>
            <person name="Kogle M.E."/>
            <person name="Wiebenga A."/>
            <person name="Kun R.S."/>
            <person name="Lubbers R.J."/>
            <person name="Makela M.R."/>
            <person name="Barry K."/>
            <person name="Chovatia M."/>
            <person name="Clum A."/>
            <person name="Daum C."/>
            <person name="Haridas S."/>
            <person name="He G."/>
            <person name="LaButti K."/>
            <person name="Lipzen A."/>
            <person name="Riley R."/>
            <person name="Salamov A."/>
            <person name="Simmons B.A."/>
            <person name="Magnuson J.K."/>
            <person name="Henrissat B."/>
            <person name="Mortensen U.H."/>
            <person name="Larsen T.O."/>
            <person name="Devries R.P."/>
            <person name="Grigoriev I.V."/>
            <person name="Machida M."/>
            <person name="Baker S.E."/>
            <person name="Andersen M.R."/>
            <person name="Cantor M.N."/>
            <person name="Hua S.X."/>
        </authorList>
    </citation>
    <scope>NUCLEOTIDE SEQUENCE [LARGE SCALE GENOMIC DNA]</scope>
    <source>
        <strain evidence="5 6">CBS 117616</strain>
    </source>
</reference>
<protein>
    <recommendedName>
        <fullName evidence="4">LysM domain-containing protein</fullName>
    </recommendedName>
</protein>
<dbReference type="InterPro" id="IPR018392">
    <property type="entry name" value="LysM"/>
</dbReference>
<name>A0ABQ6WKL3_9EURO</name>